<dbReference type="InterPro" id="IPR050553">
    <property type="entry name" value="Thioredoxin_ResA/DsbE_sf"/>
</dbReference>
<dbReference type="InterPro" id="IPR036249">
    <property type="entry name" value="Thioredoxin-like_sf"/>
</dbReference>
<keyword evidence="1" id="KW-0472">Membrane</keyword>
<dbReference type="Pfam" id="PF00578">
    <property type="entry name" value="AhpC-TSA"/>
    <property type="match status" value="1"/>
</dbReference>
<keyword evidence="4" id="KW-1185">Reference proteome</keyword>
<accession>A0ABX3KW48</accession>
<dbReference type="Proteomes" id="UP000188820">
    <property type="component" value="Unassembled WGS sequence"/>
</dbReference>
<dbReference type="CDD" id="cd03011">
    <property type="entry name" value="TlpA_like_ScsD_MtbDsbE"/>
    <property type="match status" value="1"/>
</dbReference>
<dbReference type="PANTHER" id="PTHR42852:SF17">
    <property type="entry name" value="THIOREDOXIN-LIKE PROTEIN HI_1115"/>
    <property type="match status" value="1"/>
</dbReference>
<dbReference type="Gene3D" id="3.40.30.10">
    <property type="entry name" value="Glutaredoxin"/>
    <property type="match status" value="1"/>
</dbReference>
<evidence type="ECO:0000313" key="3">
    <source>
        <dbReference type="EMBL" id="OOF68003.1"/>
    </source>
</evidence>
<proteinExistence type="predicted"/>
<reference evidence="3 4" key="1">
    <citation type="submission" date="2016-10" db="EMBL/GenBank/DDBJ databases">
        <title>Rodentibacter gen. nov. and new species.</title>
        <authorList>
            <person name="Christensen H."/>
        </authorList>
    </citation>
    <scope>NUCLEOTIDE SEQUENCE [LARGE SCALE GENOMIC DNA]</scope>
    <source>
        <strain evidence="3 4">1998236014</strain>
    </source>
</reference>
<dbReference type="EMBL" id="MLAA01000036">
    <property type="protein sequence ID" value="OOF68003.1"/>
    <property type="molecule type" value="Genomic_DNA"/>
</dbReference>
<dbReference type="SUPFAM" id="SSF52833">
    <property type="entry name" value="Thioredoxin-like"/>
    <property type="match status" value="1"/>
</dbReference>
<evidence type="ECO:0000313" key="4">
    <source>
        <dbReference type="Proteomes" id="UP000188820"/>
    </source>
</evidence>
<comment type="caution">
    <text evidence="3">The sequence shown here is derived from an EMBL/GenBank/DDBJ whole genome shotgun (WGS) entry which is preliminary data.</text>
</comment>
<name>A0ABX3KW48_9PAST</name>
<dbReference type="PANTHER" id="PTHR42852">
    <property type="entry name" value="THIOL:DISULFIDE INTERCHANGE PROTEIN DSBE"/>
    <property type="match status" value="1"/>
</dbReference>
<gene>
    <name evidence="3" type="ORF">BKG89_08520</name>
</gene>
<keyword evidence="1" id="KW-1133">Transmembrane helix</keyword>
<evidence type="ECO:0000256" key="1">
    <source>
        <dbReference type="SAM" id="Phobius"/>
    </source>
</evidence>
<keyword evidence="1" id="KW-0812">Transmembrane</keyword>
<protein>
    <submittedName>
        <fullName evidence="3">Protein disulfide oxidoreductase</fullName>
    </submittedName>
</protein>
<sequence>MKIKFRSIIKSAATFILTFFIISLFLDFLRRSEIPVNVNNIVLYNLQSQPLLLTQQEQQKPIILYFWGTWCSYCYYTSPAINQLSQEGHSIVSIALRSGSSQSVQQYLNEHKYSFVTVNDPYGKIAEQWQVQVTPTIIVLNKGKMEQVTTGWTSYWGLKVRLKLAEFFNYYTNFHSLDSI</sequence>
<feature type="transmembrane region" description="Helical" evidence="1">
    <location>
        <begin position="12"/>
        <end position="29"/>
    </location>
</feature>
<dbReference type="InterPro" id="IPR000866">
    <property type="entry name" value="AhpC/TSA"/>
</dbReference>
<feature type="domain" description="Alkyl hydroperoxide reductase subunit C/ Thiol specific antioxidant" evidence="2">
    <location>
        <begin position="43"/>
        <end position="144"/>
    </location>
</feature>
<organism evidence="3 4">
    <name type="scientific">Rodentibacter caecimuris</name>
    <dbReference type="NCBI Taxonomy" id="1796644"/>
    <lineage>
        <taxon>Bacteria</taxon>
        <taxon>Pseudomonadati</taxon>
        <taxon>Pseudomonadota</taxon>
        <taxon>Gammaproteobacteria</taxon>
        <taxon>Pasteurellales</taxon>
        <taxon>Pasteurellaceae</taxon>
        <taxon>Rodentibacter</taxon>
    </lineage>
</organism>
<evidence type="ECO:0000259" key="2">
    <source>
        <dbReference type="Pfam" id="PF00578"/>
    </source>
</evidence>